<dbReference type="Proteomes" id="UP000296079">
    <property type="component" value="Plasmid pHG1"/>
</dbReference>
<name>A0AAF1D5C5_CUPNH</name>
<reference evidence="1 2" key="1">
    <citation type="submission" date="2019-04" db="EMBL/GenBank/DDBJ databases">
        <title>Long-read de novo sequencing of Cupriavidus necator H16.</title>
        <authorList>
            <person name="Little G.T."/>
            <person name="Ehsaan M."/>
            <person name="Arenas-Lopez C."/>
            <person name="Jawed K."/>
            <person name="Winzer K."/>
            <person name="Kovacs K."/>
            <person name="Malys N."/>
            <person name="Minton N.P."/>
        </authorList>
    </citation>
    <scope>NUCLEOTIDE SEQUENCE [LARGE SCALE GENOMIC DNA]</scope>
    <source>
        <strain evidence="1 2">H16</strain>
        <plasmid evidence="2">phg1</plasmid>
    </source>
</reference>
<organism evidence="1 2">
    <name type="scientific">Cupriavidus necator (strain ATCC 17699 / DSM 428 / KCTC 22496 / NCIMB 10442 / H16 / Stanier 337)</name>
    <name type="common">Ralstonia eutropha</name>
    <dbReference type="NCBI Taxonomy" id="381666"/>
    <lineage>
        <taxon>Bacteria</taxon>
        <taxon>Pseudomonadati</taxon>
        <taxon>Pseudomonadota</taxon>
        <taxon>Betaproteobacteria</taxon>
        <taxon>Burkholderiales</taxon>
        <taxon>Burkholderiaceae</taxon>
        <taxon>Cupriavidus</taxon>
    </lineage>
</organism>
<keyword evidence="1" id="KW-0614">Plasmid</keyword>
<accession>A0AAF1D5C5</accession>
<evidence type="ECO:0000313" key="1">
    <source>
        <dbReference type="EMBL" id="QCC05397.1"/>
    </source>
</evidence>
<geneLocation type="plasmid" evidence="2">
    <name>phg1</name>
</geneLocation>
<evidence type="ECO:0000313" key="2">
    <source>
        <dbReference type="Proteomes" id="UP000296079"/>
    </source>
</evidence>
<dbReference type="RefSeq" id="WP_041688654.1">
    <property type="nucleotide sequence ID" value="NC_005241.1"/>
</dbReference>
<proteinExistence type="predicted"/>
<protein>
    <submittedName>
        <fullName evidence="1">Uncharacterized protein</fullName>
    </submittedName>
</protein>
<dbReference type="AlphaFoldDB" id="A0AAF1D5C5"/>
<dbReference type="EMBL" id="CP039289">
    <property type="protein sequence ID" value="QCC05397.1"/>
    <property type="molecule type" value="Genomic_DNA"/>
</dbReference>
<sequence length="175" mass="19579">MSARSEARKRFIEQVQQALDEVEEALHALFEDPAARAEIIHTSAVPEVVRGWASQPMLNWEGARKKCSSATKSCFIGIRTRDIVCILSLIRVSKGGLLTKLLFLERDKTDDFLKGRGFVAIDVILDVIAAYFNSAQIVIDKPLAQVVPYYEQHGYRTAKLVGRSVSMMARPAKTR</sequence>
<gene>
    <name evidence="1" type="ORF">E6A55_32900</name>
</gene>